<dbReference type="PANTHER" id="PTHR36681">
    <property type="entry name" value="NUCLEAR GTPASE, GERMINAL CENTER-ASSOCIATED, TANDEM DUPLICATE 3"/>
    <property type="match status" value="1"/>
</dbReference>
<reference evidence="4 5" key="1">
    <citation type="submission" date="2016-10" db="EMBL/GenBank/DDBJ databases">
        <title>Proteomics and genomics reveal pathogen-plant mechanisms compatible with a hemibiotrophic lifestyle of Diplodia corticola.</title>
        <authorList>
            <person name="Fernandes I."/>
            <person name="De Jonge R."/>
            <person name="Van De Peer Y."/>
            <person name="Devreese B."/>
            <person name="Alves A."/>
            <person name="Esteves A.C."/>
        </authorList>
    </citation>
    <scope>NUCLEOTIDE SEQUENCE [LARGE SCALE GENOMIC DNA]</scope>
    <source>
        <strain evidence="4 5">CBS 112549</strain>
    </source>
</reference>
<dbReference type="Proteomes" id="UP000183809">
    <property type="component" value="Unassembled WGS sequence"/>
</dbReference>
<sequence length="946" mass="106194">MDDNGSPKPSQPSLTTMASDEQHAIAPTPPIKAEWDVSNDGEDRPLLISNTWSTPLVLEDPSEESRFTSGLPSLCETPSKKGSKRDHVSFSSEVGQQPFKRHDPVTEPPPKMATNHASFHSAELIAHSIPEEIVRDIRDNAYTDEDFEFLKEKACGLSKIYQCGEIKVGFKGVSGTGKSSLINSLLGYNGLAPSGGYGEACTAVVQEFRKPRPSQEMPCEAEVTFLLPQARETALKDWVRNFWDSYKAGTSEDGEDDEDSTEKDVDQAIQEGEVSTTATDALFSLFADHEECASPEATKQFLITATSREDPNLLGRLKRWTDSLLKSLGVTSSELIIKAHTPDDLRDQLAQFLAHVDRQQPSPWPFVQLVKCFFDCPLLSQDIVLADLPGTSDINRTRVQATNVYMRDVDYTGVVAKIDRAQSNADAHKSLVEAYKRKRGKNVFMAVTKSDSGISDESGLVDKYINMPGASAGDIKRLLLLKEELDSIKIDSKSFQLRQKQALSQRDYDLVESLAKQNDVLETRETSVLAKIRESCLELRNNKVRQALVNRNLGMMKQEILPVFCVSSMEYMKHIVGDEDHPPIMSVEATGIPRLRAHVYSLPADRKIMAFKHHVKYKLPSLLHHLTMTCSQSKLRRKEELQNILVDALKPLSNEISQVFKDLLSDGVLSRLGKIKKNKATYITAAAEKLKVYAKWKPSTQKAFCRNKGRWKTPKVGFHDWNCAILEPLIKDMKTELRPWEDVSEPLGHNLSDKVVGALQGLIGRLQDSTGPSHNILQPFFDEMRLNVDMLDEACKSEAQAVENGLCSIRDCLLLTAEPKDCYFLQLLEKIYVECAAINGPGSNKVRMRLLQKKIFERGPANPFHKCHDKAKIAAQKLFQRHAESFADKVLDTFQHFHDMLLRLFKTDENDTPEAKALRELIRSKLPVFKAKIAECERLLQESLEA</sequence>
<dbReference type="OrthoDB" id="5427350at2759"/>
<gene>
    <name evidence="4" type="ORF">BKCO1_1000386</name>
</gene>
<dbReference type="AlphaFoldDB" id="A0A1J9SKI3"/>
<feature type="region of interest" description="Disordered" evidence="1">
    <location>
        <begin position="1"/>
        <end position="46"/>
    </location>
</feature>
<dbReference type="STRING" id="236234.A0A1J9SKI3"/>
<dbReference type="InterPro" id="IPR056024">
    <property type="entry name" value="DUF7605"/>
</dbReference>
<feature type="region of interest" description="Disordered" evidence="1">
    <location>
        <begin position="59"/>
        <end position="103"/>
    </location>
</feature>
<evidence type="ECO:0000313" key="5">
    <source>
        <dbReference type="Proteomes" id="UP000183809"/>
    </source>
</evidence>
<dbReference type="GeneID" id="31010036"/>
<accession>A0A1J9SKI3</accession>
<evidence type="ECO:0000259" key="3">
    <source>
        <dbReference type="Pfam" id="PF24564"/>
    </source>
</evidence>
<dbReference type="Pfam" id="PF00350">
    <property type="entry name" value="Dynamin_N"/>
    <property type="match status" value="1"/>
</dbReference>
<protein>
    <recommendedName>
        <fullName evidence="6">Tat pathway signal sequence</fullName>
    </recommendedName>
</protein>
<feature type="compositionally biased region" description="Polar residues" evidence="1">
    <location>
        <begin position="7"/>
        <end position="19"/>
    </location>
</feature>
<dbReference type="InterPro" id="IPR027417">
    <property type="entry name" value="P-loop_NTPase"/>
</dbReference>
<feature type="domain" description="Dynamin N-terminal" evidence="2">
    <location>
        <begin position="172"/>
        <end position="444"/>
    </location>
</feature>
<dbReference type="Gene3D" id="3.40.50.300">
    <property type="entry name" value="P-loop containing nucleotide triphosphate hydrolases"/>
    <property type="match status" value="1"/>
</dbReference>
<evidence type="ECO:0000256" key="1">
    <source>
        <dbReference type="SAM" id="MobiDB-lite"/>
    </source>
</evidence>
<dbReference type="Pfam" id="PF24564">
    <property type="entry name" value="DUF7605"/>
    <property type="match status" value="1"/>
</dbReference>
<keyword evidence="5" id="KW-1185">Reference proteome</keyword>
<dbReference type="InterPro" id="IPR045063">
    <property type="entry name" value="Dynamin_N"/>
</dbReference>
<dbReference type="RefSeq" id="XP_020135095.1">
    <property type="nucleotide sequence ID" value="XM_020269777.1"/>
</dbReference>
<name>A0A1J9SKI3_9PEZI</name>
<evidence type="ECO:0008006" key="6">
    <source>
        <dbReference type="Google" id="ProtNLM"/>
    </source>
</evidence>
<comment type="caution">
    <text evidence="4">The sequence shown here is derived from an EMBL/GenBank/DDBJ whole genome shotgun (WGS) entry which is preliminary data.</text>
</comment>
<evidence type="ECO:0000313" key="4">
    <source>
        <dbReference type="EMBL" id="OJD40252.1"/>
    </source>
</evidence>
<dbReference type="SUPFAM" id="SSF52540">
    <property type="entry name" value="P-loop containing nucleoside triphosphate hydrolases"/>
    <property type="match status" value="1"/>
</dbReference>
<dbReference type="EMBL" id="MNUE01000001">
    <property type="protein sequence ID" value="OJD40252.1"/>
    <property type="molecule type" value="Genomic_DNA"/>
</dbReference>
<dbReference type="PANTHER" id="PTHR36681:SF3">
    <property type="entry name" value="NUCLEAR GTPASE, GERMINAL CENTER-ASSOCIATED, TANDEM DUPLICATE 3"/>
    <property type="match status" value="1"/>
</dbReference>
<proteinExistence type="predicted"/>
<evidence type="ECO:0000259" key="2">
    <source>
        <dbReference type="Pfam" id="PF00350"/>
    </source>
</evidence>
<feature type="domain" description="DUF7605" evidence="3">
    <location>
        <begin position="681"/>
        <end position="855"/>
    </location>
</feature>
<organism evidence="4 5">
    <name type="scientific">Diplodia corticola</name>
    <dbReference type="NCBI Taxonomy" id="236234"/>
    <lineage>
        <taxon>Eukaryota</taxon>
        <taxon>Fungi</taxon>
        <taxon>Dikarya</taxon>
        <taxon>Ascomycota</taxon>
        <taxon>Pezizomycotina</taxon>
        <taxon>Dothideomycetes</taxon>
        <taxon>Dothideomycetes incertae sedis</taxon>
        <taxon>Botryosphaeriales</taxon>
        <taxon>Botryosphaeriaceae</taxon>
        <taxon>Diplodia</taxon>
    </lineage>
</organism>